<feature type="region of interest" description="Disordered" evidence="1">
    <location>
        <begin position="27"/>
        <end position="62"/>
    </location>
</feature>
<dbReference type="PANTHER" id="PTHR33546:SF1">
    <property type="entry name" value="LARGE, MULTIFUNCTIONAL SECRETED PROTEIN"/>
    <property type="match status" value="1"/>
</dbReference>
<comment type="caution">
    <text evidence="4">The sequence shown here is derived from an EMBL/GenBank/DDBJ whole genome shotgun (WGS) entry which is preliminary data.</text>
</comment>
<reference evidence="5" key="1">
    <citation type="journal article" date="2019" name="Int. J. Syst. Evol. Microbiol.">
        <title>The Global Catalogue of Microorganisms (GCM) 10K type strain sequencing project: providing services to taxonomists for standard genome sequencing and annotation.</title>
        <authorList>
            <consortium name="The Broad Institute Genomics Platform"/>
            <consortium name="The Broad Institute Genome Sequencing Center for Infectious Disease"/>
            <person name="Wu L."/>
            <person name="Ma J."/>
        </authorList>
    </citation>
    <scope>NUCLEOTIDE SEQUENCE [LARGE SCALE GENOMIC DNA]</scope>
    <source>
        <strain evidence="5">CECT 7131</strain>
    </source>
</reference>
<dbReference type="EMBL" id="JAUFPN010000178">
    <property type="protein sequence ID" value="MDN3566528.1"/>
    <property type="molecule type" value="Genomic_DNA"/>
</dbReference>
<dbReference type="SUPFAM" id="SSF50952">
    <property type="entry name" value="Soluble quinoprotein glucose dehydrogenase"/>
    <property type="match status" value="1"/>
</dbReference>
<organism evidence="4 5">
    <name type="scientific">Paeniroseomonas aquatica</name>
    <dbReference type="NCBI Taxonomy" id="373043"/>
    <lineage>
        <taxon>Bacteria</taxon>
        <taxon>Pseudomonadati</taxon>
        <taxon>Pseudomonadota</taxon>
        <taxon>Alphaproteobacteria</taxon>
        <taxon>Acetobacterales</taxon>
        <taxon>Acetobacteraceae</taxon>
        <taxon>Paeniroseomonas</taxon>
    </lineage>
</organism>
<name>A0ABT8A9N7_9PROT</name>
<accession>A0ABT8A9N7</accession>
<proteinExistence type="predicted"/>
<evidence type="ECO:0000259" key="3">
    <source>
        <dbReference type="Pfam" id="PF07995"/>
    </source>
</evidence>
<dbReference type="InterPro" id="IPR011042">
    <property type="entry name" value="6-blade_b-propeller_TolB-like"/>
</dbReference>
<evidence type="ECO:0000256" key="2">
    <source>
        <dbReference type="SAM" id="SignalP"/>
    </source>
</evidence>
<feature type="chain" id="PRO_5046155817" evidence="2">
    <location>
        <begin position="26"/>
        <end position="463"/>
    </location>
</feature>
<dbReference type="PANTHER" id="PTHR33546">
    <property type="entry name" value="LARGE, MULTIFUNCTIONAL SECRETED PROTEIN-RELATED"/>
    <property type="match status" value="1"/>
</dbReference>
<feature type="domain" description="Glucose/Sorbosone dehydrogenase" evidence="3">
    <location>
        <begin position="213"/>
        <end position="383"/>
    </location>
</feature>
<feature type="compositionally biased region" description="Pro residues" evidence="1">
    <location>
        <begin position="50"/>
        <end position="60"/>
    </location>
</feature>
<dbReference type="Pfam" id="PF07995">
    <property type="entry name" value="GSDH"/>
    <property type="match status" value="1"/>
</dbReference>
<feature type="signal peptide" evidence="2">
    <location>
        <begin position="1"/>
        <end position="25"/>
    </location>
</feature>
<dbReference type="InterPro" id="IPR012938">
    <property type="entry name" value="Glc/Sorbosone_DH"/>
</dbReference>
<evidence type="ECO:0000313" key="5">
    <source>
        <dbReference type="Proteomes" id="UP001529369"/>
    </source>
</evidence>
<protein>
    <submittedName>
        <fullName evidence="4">PQQ-dependent sugar dehydrogenase</fullName>
    </submittedName>
</protein>
<dbReference type="InterPro" id="IPR011041">
    <property type="entry name" value="Quinoprot_gluc/sorb_DH_b-prop"/>
</dbReference>
<dbReference type="RefSeq" id="WP_290318454.1">
    <property type="nucleotide sequence ID" value="NZ_JAUFPN010000178.1"/>
</dbReference>
<evidence type="ECO:0000313" key="4">
    <source>
        <dbReference type="EMBL" id="MDN3566528.1"/>
    </source>
</evidence>
<keyword evidence="2" id="KW-0732">Signal</keyword>
<sequence length="463" mass="50453">MKRSMWLLGAGLALAALPALTPALAQNQAQPGRAQTNTGGAVPGETAPNVRPPPTGPLPTPGQGNLDRLQQFRTTGTSMAIETVAQEGRRADALRRNLEQIRLPEGFKIELFAVVPDARHIAVGPSSGVIFVGTRKQRVWAVTDRDRDRVADEVKVFAPSVQFSVPNGVCFSPDGILYIAEHNRVIAFPAAEFFYETPDVAAEMVVPQGQLIPAAEESFNHGARVCRIGPDNKLYVSLGQPFNVPSPAKQEIFNRVGMGGIIRMERSGQGREVYARGIRNSVGIAFRPGTPAGRPELWFTDNQVDGMGDDTPPGELNRITAANQNFGFPWFGGGSVRTQEYRSAQPPAETVPPMVETAAHAADLGLTFYDGRMFPEEYRGAIFNAQHGSWNRTTPVGARIMVTFLNADGTVREHKPFAEGWLDAETNEYLGRPVDVALLRDGSMLVSDDMAGALYRISYDRRR</sequence>
<feature type="compositionally biased region" description="Polar residues" evidence="1">
    <location>
        <begin position="27"/>
        <end position="39"/>
    </location>
</feature>
<dbReference type="Gene3D" id="2.120.10.30">
    <property type="entry name" value="TolB, C-terminal domain"/>
    <property type="match status" value="1"/>
</dbReference>
<evidence type="ECO:0000256" key="1">
    <source>
        <dbReference type="SAM" id="MobiDB-lite"/>
    </source>
</evidence>
<gene>
    <name evidence="4" type="ORF">QWZ14_19320</name>
</gene>
<dbReference type="Proteomes" id="UP001529369">
    <property type="component" value="Unassembled WGS sequence"/>
</dbReference>
<keyword evidence="5" id="KW-1185">Reference proteome</keyword>